<protein>
    <submittedName>
        <fullName evidence="3">Uncharacterized protein</fullName>
    </submittedName>
</protein>
<evidence type="ECO:0000259" key="1">
    <source>
        <dbReference type="Pfam" id="PF24390"/>
    </source>
</evidence>
<organism evidence="3 4">
    <name type="scientific">Pseudomonas chlororaphis</name>
    <dbReference type="NCBI Taxonomy" id="587753"/>
    <lineage>
        <taxon>Bacteria</taxon>
        <taxon>Pseudomonadati</taxon>
        <taxon>Pseudomonadota</taxon>
        <taxon>Gammaproteobacteria</taxon>
        <taxon>Pseudomonadales</taxon>
        <taxon>Pseudomonadaceae</taxon>
        <taxon>Pseudomonas</taxon>
    </lineage>
</organism>
<dbReference type="EMBL" id="CP011020">
    <property type="protein sequence ID" value="AKK01428.1"/>
    <property type="molecule type" value="Genomic_DNA"/>
</dbReference>
<dbReference type="InterPro" id="IPR056920">
    <property type="entry name" value="PRTase-CE"/>
</dbReference>
<name>A0A0G3GPH0_9PSED</name>
<reference evidence="4" key="2">
    <citation type="submission" date="2015-03" db="EMBL/GenBank/DDBJ databases">
        <authorList>
            <person name="Deng P."/>
            <person name="Lu S."/>
        </authorList>
    </citation>
    <scope>NUCLEOTIDE SEQUENCE [LARGE SCALE GENOMIC DNA]</scope>
    <source>
        <strain evidence="4">UFB2</strain>
    </source>
</reference>
<dbReference type="InterPro" id="IPR057055">
    <property type="entry name" value="wHTH-PRTase_assoc"/>
</dbReference>
<dbReference type="Proteomes" id="UP000035212">
    <property type="component" value="Chromosome"/>
</dbReference>
<dbReference type="PATRIC" id="fig|587753.11.peg.5446"/>
<feature type="domain" description="PRTase associated wHTH" evidence="2">
    <location>
        <begin position="337"/>
        <end position="417"/>
    </location>
</feature>
<gene>
    <name evidence="3" type="ORF">VM99_26485</name>
</gene>
<evidence type="ECO:0000313" key="3">
    <source>
        <dbReference type="EMBL" id="AKK01428.1"/>
    </source>
</evidence>
<dbReference type="AlphaFoldDB" id="A0A0G3GPH0"/>
<feature type="domain" description="PRTase-CE" evidence="1">
    <location>
        <begin position="13"/>
        <end position="288"/>
    </location>
</feature>
<proteinExistence type="predicted"/>
<evidence type="ECO:0000259" key="2">
    <source>
        <dbReference type="Pfam" id="PF24409"/>
    </source>
</evidence>
<dbReference type="Pfam" id="PF24390">
    <property type="entry name" value="PRTase-CE"/>
    <property type="match status" value="1"/>
</dbReference>
<sequence>MYQLKEQEETKLWLSQFDHCAKDLELAEQLVDSILYCTLSEFKNNLIKLIKTKLPLRQPSALFIERELQSTKATLPPPIYKQKKTLNPISKKKHKRAHGAAIQAIKSLRYTSQDIGSEALTAHVASTLCRKNDRRFLLHPTAENVRNSKVRNFVILTDFIGSGDRARTLLDAMWNVASIRSWHSGKFIKFWVMAYSGTDIGVQNVCSHRFSPNVHIVNECPTLFNSFGEGKDEMIELCKKYGSFSKDPLGWKKTAALLAFEHGAPNNMPAIFVSGKSRGAKKWTPLFPKRVTENLWRTAEVDMSEVISHALNELNIPEISKSPRFRKSNTKNKSAFIILLAHAQGKRRLAELRRVLPLSLDVLISAKDRAVSRGWLTRSGALTLAGHRAIRLLRRQGRKNFVAPDPFASYYPTQLRAPL</sequence>
<accession>A0A0G3GPH0</accession>
<dbReference type="Pfam" id="PF24409">
    <property type="entry name" value="wHTH-PRTase_assc"/>
    <property type="match status" value="1"/>
</dbReference>
<reference evidence="3 4" key="1">
    <citation type="journal article" date="2015" name="Stand. Genomic Sci.">
        <title>Complete genome of Pseudomonas chlororaphis strain UFB2, a soil bacterium with antibacterial activity against bacterial canker pathogen of tomato.</title>
        <authorList>
            <person name="Deng P."/>
            <person name="Wang X."/>
            <person name="Baird S.M."/>
            <person name="Lu S.E."/>
        </authorList>
    </citation>
    <scope>NUCLEOTIDE SEQUENCE [LARGE SCALE GENOMIC DNA]</scope>
    <source>
        <strain evidence="3 4">UFB2</strain>
    </source>
</reference>
<evidence type="ECO:0000313" key="4">
    <source>
        <dbReference type="Proteomes" id="UP000035212"/>
    </source>
</evidence>